<dbReference type="GO" id="GO:0005759">
    <property type="term" value="C:mitochondrial matrix"/>
    <property type="evidence" value="ECO:0007669"/>
    <property type="project" value="UniProtKB-SubCell"/>
</dbReference>
<dbReference type="AlphaFoldDB" id="A0A433R023"/>
<dbReference type="PANTHER" id="PTHR12469:SF2">
    <property type="entry name" value="SUCCINATE DEHYDROGENASE ASSEMBLY FACTOR 2, MITOCHONDRIAL"/>
    <property type="match status" value="1"/>
</dbReference>
<comment type="subunit">
    <text evidence="4">Interacts with the flavoprotein subunit within the SDH catalytic dimer.</text>
</comment>
<dbReference type="FunFam" id="1.10.150.250:FF:000002">
    <property type="entry name" value="Succinate dehydrogenase assembly factor 2, mitochondrial"/>
    <property type="match status" value="1"/>
</dbReference>
<organism evidence="5 6">
    <name type="scientific">Jimgerdemannia flammicorona</name>
    <dbReference type="NCBI Taxonomy" id="994334"/>
    <lineage>
        <taxon>Eukaryota</taxon>
        <taxon>Fungi</taxon>
        <taxon>Fungi incertae sedis</taxon>
        <taxon>Mucoromycota</taxon>
        <taxon>Mucoromycotina</taxon>
        <taxon>Endogonomycetes</taxon>
        <taxon>Endogonales</taxon>
        <taxon>Endogonaceae</taxon>
        <taxon>Jimgerdemannia</taxon>
    </lineage>
</organism>
<dbReference type="HAMAP" id="MF_03057">
    <property type="entry name" value="SDHAF2"/>
    <property type="match status" value="1"/>
</dbReference>
<keyword evidence="6" id="KW-1185">Reference proteome</keyword>
<comment type="similarity">
    <text evidence="4">Belongs to the SDHAF2 family.</text>
</comment>
<keyword evidence="2 4" id="KW-0496">Mitochondrion</keyword>
<dbReference type="SUPFAM" id="SSF109910">
    <property type="entry name" value="YgfY-like"/>
    <property type="match status" value="1"/>
</dbReference>
<reference evidence="5 6" key="1">
    <citation type="journal article" date="2018" name="New Phytol.">
        <title>Phylogenomics of Endogonaceae and evolution of mycorrhizas within Mucoromycota.</title>
        <authorList>
            <person name="Chang Y."/>
            <person name="Desiro A."/>
            <person name="Na H."/>
            <person name="Sandor L."/>
            <person name="Lipzen A."/>
            <person name="Clum A."/>
            <person name="Barry K."/>
            <person name="Grigoriev I.V."/>
            <person name="Martin F.M."/>
            <person name="Stajich J.E."/>
            <person name="Smith M.E."/>
            <person name="Bonito G."/>
            <person name="Spatafora J.W."/>
        </authorList>
    </citation>
    <scope>NUCLEOTIDE SEQUENCE [LARGE SCALE GENOMIC DNA]</scope>
    <source>
        <strain evidence="5 6">AD002</strain>
    </source>
</reference>
<evidence type="ECO:0000256" key="1">
    <source>
        <dbReference type="ARBA" id="ARBA00004305"/>
    </source>
</evidence>
<comment type="caution">
    <text evidence="5">The sequence shown here is derived from an EMBL/GenBank/DDBJ whole genome shotgun (WGS) entry which is preliminary data.</text>
</comment>
<dbReference type="InterPro" id="IPR005631">
    <property type="entry name" value="SDH"/>
</dbReference>
<comment type="subcellular location">
    <subcellularLocation>
        <location evidence="1 4">Mitochondrion matrix</location>
    </subcellularLocation>
</comment>
<proteinExistence type="inferred from homology"/>
<gene>
    <name evidence="5" type="ORF">BC938DRAFT_471336</name>
</gene>
<dbReference type="PANTHER" id="PTHR12469">
    <property type="entry name" value="PROTEIN EMI5 HOMOLOG, MITOCHONDRIAL"/>
    <property type="match status" value="1"/>
</dbReference>
<evidence type="ECO:0000313" key="6">
    <source>
        <dbReference type="Proteomes" id="UP000274822"/>
    </source>
</evidence>
<dbReference type="Proteomes" id="UP000274822">
    <property type="component" value="Unassembled WGS sequence"/>
</dbReference>
<name>A0A433R023_9FUNG</name>
<dbReference type="GO" id="GO:0006121">
    <property type="term" value="P:mitochondrial electron transport, succinate to ubiquinone"/>
    <property type="evidence" value="ECO:0007669"/>
    <property type="project" value="UniProtKB-UniRule"/>
</dbReference>
<dbReference type="GO" id="GO:0006099">
    <property type="term" value="P:tricarboxylic acid cycle"/>
    <property type="evidence" value="ECO:0007669"/>
    <property type="project" value="TreeGrafter"/>
</dbReference>
<dbReference type="Pfam" id="PF03937">
    <property type="entry name" value="Sdh5"/>
    <property type="match status" value="1"/>
</dbReference>
<dbReference type="InterPro" id="IPR036714">
    <property type="entry name" value="SDH_sf"/>
</dbReference>
<evidence type="ECO:0000256" key="2">
    <source>
        <dbReference type="ARBA" id="ARBA00023128"/>
    </source>
</evidence>
<keyword evidence="3 4" id="KW-0143">Chaperone</keyword>
<evidence type="ECO:0000313" key="5">
    <source>
        <dbReference type="EMBL" id="RUS35378.1"/>
    </source>
</evidence>
<sequence length="176" mass="20329">MQRAILSSFLSRSFSHPTLILLRPLRAFTTTHATLTSNHPITHEAPTTPRDPYPSLSVRHAPDSTLTDPYPNLPPIPRPNEDPVVTRARLLYQSRKRGMLENDLLLSTFARERLANMTDAQVKEYDALLDEPDWDIYYWAIGKKEVPEKWERSEVFGMLKEHVKNRGKVVLRMPDL</sequence>
<accession>A0A433R023</accession>
<comment type="function">
    <text evidence="4">Plays an essential role in the assembly of succinate dehydrogenase (SDH), an enzyme complex (also referred to as respiratory complex II) that is a component of both the tricarboxylic acid (TCA) cycle and the mitochondrial electron transport chain, and which couples the oxidation of succinate to fumarate with the reduction of ubiquinone (coenzyme Q) to ubiquinol. Required for flavinylation (covalent attachment of FAD) of the flavoprotein subunit of the SDH catalytic dimer.</text>
</comment>
<dbReference type="Gene3D" id="1.10.150.250">
    <property type="entry name" value="Flavinator of succinate dehydrogenase"/>
    <property type="match status" value="1"/>
</dbReference>
<protein>
    <recommendedName>
        <fullName evidence="4">Succinate dehydrogenase assembly factor 2, mitochondrial</fullName>
        <shortName evidence="4">SDH assembly factor 2</shortName>
        <shortName evidence="4">SDHAF2</shortName>
    </recommendedName>
</protein>
<dbReference type="InterPro" id="IPR028882">
    <property type="entry name" value="SDHAF2"/>
</dbReference>
<evidence type="ECO:0000256" key="3">
    <source>
        <dbReference type="ARBA" id="ARBA00023186"/>
    </source>
</evidence>
<dbReference type="GO" id="GO:0034553">
    <property type="term" value="P:mitochondrial respiratory chain complex II assembly"/>
    <property type="evidence" value="ECO:0007669"/>
    <property type="project" value="TreeGrafter"/>
</dbReference>
<dbReference type="EMBL" id="RBNJ01000114">
    <property type="protein sequence ID" value="RUS35378.1"/>
    <property type="molecule type" value="Genomic_DNA"/>
</dbReference>
<evidence type="ECO:0000256" key="4">
    <source>
        <dbReference type="HAMAP-Rule" id="MF_03057"/>
    </source>
</evidence>